<dbReference type="Proteomes" id="UP001159363">
    <property type="component" value="Chromosome 13"/>
</dbReference>
<feature type="compositionally biased region" description="Basic and acidic residues" evidence="1">
    <location>
        <begin position="1"/>
        <end position="14"/>
    </location>
</feature>
<evidence type="ECO:0000256" key="1">
    <source>
        <dbReference type="SAM" id="MobiDB-lite"/>
    </source>
</evidence>
<feature type="region of interest" description="Disordered" evidence="1">
    <location>
        <begin position="1"/>
        <end position="31"/>
    </location>
</feature>
<feature type="compositionally biased region" description="Polar residues" evidence="1">
    <location>
        <begin position="19"/>
        <end position="31"/>
    </location>
</feature>
<comment type="caution">
    <text evidence="2">The sequence shown here is derived from an EMBL/GenBank/DDBJ whole genome shotgun (WGS) entry which is preliminary data.</text>
</comment>
<sequence>MKWQGKRDTAEKTRRPAASSGTIPTEPTTVNPFQFQIGRTRNRALVVSNVSSMCYRKTDSLGMERERGGGSEDRKRLRRRREKPDRYLPGLEAGEGVGYIPSGFEVPGLRFRAEELLVRGLKLEEEPARSPEEVSPNSPWGTHYPQVGELLGARRGKGRGRYLYRVSIIAAFVLRWRICSPGPYFSGEIRHNYTWLKKRALLGRPAETPVTMAAGAVVGLKKDVRLRRSGLLFSRAKCGSRPALKRPFPARAPTFVSLAGRRFFPELHASISRLAFRVTELKLRLSSTLTSGEGTLRGEVLDYLWTTTRAAALPLPAIEPALQDSRPAEPRHNARTVAADAVVSPCLPTPTVWPAVAQRLERSSTINVNRLQFLERSLSDSRDRRRRLSAGFLSDLLLPPPLHSSAAPYSPLFYLVAIDEVSGLSMRPGGLLTGVGEGCTVNCQGGGSASFWPTSPKTRRFRAARASHRLLNCGTDFTLPFPFKTKISSPCDE</sequence>
<feature type="region of interest" description="Disordered" evidence="1">
    <location>
        <begin position="61"/>
        <end position="85"/>
    </location>
</feature>
<accession>A0ABQ9GAB1</accession>
<proteinExistence type="predicted"/>
<protein>
    <submittedName>
        <fullName evidence="2">Uncharacterized protein</fullName>
    </submittedName>
</protein>
<evidence type="ECO:0000313" key="3">
    <source>
        <dbReference type="Proteomes" id="UP001159363"/>
    </source>
</evidence>
<feature type="compositionally biased region" description="Basic and acidic residues" evidence="1">
    <location>
        <begin position="61"/>
        <end position="75"/>
    </location>
</feature>
<name>A0ABQ9GAB1_9NEOP</name>
<organism evidence="2 3">
    <name type="scientific">Dryococelus australis</name>
    <dbReference type="NCBI Taxonomy" id="614101"/>
    <lineage>
        <taxon>Eukaryota</taxon>
        <taxon>Metazoa</taxon>
        <taxon>Ecdysozoa</taxon>
        <taxon>Arthropoda</taxon>
        <taxon>Hexapoda</taxon>
        <taxon>Insecta</taxon>
        <taxon>Pterygota</taxon>
        <taxon>Neoptera</taxon>
        <taxon>Polyneoptera</taxon>
        <taxon>Phasmatodea</taxon>
        <taxon>Verophasmatodea</taxon>
        <taxon>Anareolatae</taxon>
        <taxon>Phasmatidae</taxon>
        <taxon>Eurycanthinae</taxon>
        <taxon>Dryococelus</taxon>
    </lineage>
</organism>
<keyword evidence="3" id="KW-1185">Reference proteome</keyword>
<gene>
    <name evidence="2" type="ORF">PR048_030935</name>
</gene>
<evidence type="ECO:0000313" key="2">
    <source>
        <dbReference type="EMBL" id="KAJ8869360.1"/>
    </source>
</evidence>
<dbReference type="EMBL" id="JARBHB010000014">
    <property type="protein sequence ID" value="KAJ8869360.1"/>
    <property type="molecule type" value="Genomic_DNA"/>
</dbReference>
<reference evidence="2 3" key="1">
    <citation type="submission" date="2023-02" db="EMBL/GenBank/DDBJ databases">
        <title>LHISI_Scaffold_Assembly.</title>
        <authorList>
            <person name="Stuart O.P."/>
            <person name="Cleave R."/>
            <person name="Magrath M.J.L."/>
            <person name="Mikheyev A.S."/>
        </authorList>
    </citation>
    <scope>NUCLEOTIDE SEQUENCE [LARGE SCALE GENOMIC DNA]</scope>
    <source>
        <strain evidence="2">Daus_M_001</strain>
        <tissue evidence="2">Leg muscle</tissue>
    </source>
</reference>